<dbReference type="GO" id="GO:0070006">
    <property type="term" value="F:metalloaminopeptidase activity"/>
    <property type="evidence" value="ECO:0007669"/>
    <property type="project" value="TreeGrafter"/>
</dbReference>
<dbReference type="Proteomes" id="UP001367676">
    <property type="component" value="Unassembled WGS sequence"/>
</dbReference>
<dbReference type="PANTHER" id="PTHR11533">
    <property type="entry name" value="PROTEASE M1 ZINC METALLOPROTEASE"/>
    <property type="match status" value="1"/>
</dbReference>
<dbReference type="GO" id="GO:0008270">
    <property type="term" value="F:zinc ion binding"/>
    <property type="evidence" value="ECO:0007669"/>
    <property type="project" value="TreeGrafter"/>
</dbReference>
<evidence type="ECO:0000259" key="2">
    <source>
        <dbReference type="Pfam" id="PF11838"/>
    </source>
</evidence>
<evidence type="ECO:0000256" key="1">
    <source>
        <dbReference type="ARBA" id="ARBA00010136"/>
    </source>
</evidence>
<dbReference type="Pfam" id="PF11838">
    <property type="entry name" value="ERAP1_C"/>
    <property type="match status" value="1"/>
</dbReference>
<dbReference type="AlphaFoldDB" id="A0AAN9Y2F2"/>
<reference evidence="3 4" key="1">
    <citation type="submission" date="2024-03" db="EMBL/GenBank/DDBJ databases">
        <title>Adaptation during the transition from Ophiocordyceps entomopathogen to insect associate is accompanied by gene loss and intensified selection.</title>
        <authorList>
            <person name="Ward C.M."/>
            <person name="Onetto C.A."/>
            <person name="Borneman A.R."/>
        </authorList>
    </citation>
    <scope>NUCLEOTIDE SEQUENCE [LARGE SCALE GENOMIC DNA]</scope>
    <source>
        <strain evidence="3">AWRI1</strain>
        <tissue evidence="3">Single Adult Female</tissue>
    </source>
</reference>
<sequence>MEKVYDLLALDPEKKGAYEKCWQIPLSYTTTKNLKFDEISPSIWSVCDESVEFPTGDLDPDDWVLVNLELNVPGRVMYEQENWINIQNYLLDKEEYENISVLTRVRVVSDMFSLAEAGILSYQFVFQTIVYLEHEEAYAVWNVAFKEIDKIRSLLLRTDIFKAYQDSIDDSS</sequence>
<organism evidence="3 4">
    <name type="scientific">Parthenolecanium corni</name>
    <dbReference type="NCBI Taxonomy" id="536013"/>
    <lineage>
        <taxon>Eukaryota</taxon>
        <taxon>Metazoa</taxon>
        <taxon>Ecdysozoa</taxon>
        <taxon>Arthropoda</taxon>
        <taxon>Hexapoda</taxon>
        <taxon>Insecta</taxon>
        <taxon>Pterygota</taxon>
        <taxon>Neoptera</taxon>
        <taxon>Paraneoptera</taxon>
        <taxon>Hemiptera</taxon>
        <taxon>Sternorrhyncha</taxon>
        <taxon>Coccoidea</taxon>
        <taxon>Coccidae</taxon>
        <taxon>Parthenolecanium</taxon>
    </lineage>
</organism>
<feature type="domain" description="ERAP1-like C-terminal" evidence="2">
    <location>
        <begin position="63"/>
        <end position="166"/>
    </location>
</feature>
<comment type="similarity">
    <text evidence="1">Belongs to the peptidase M1 family.</text>
</comment>
<gene>
    <name evidence="3" type="ORF">V9T40_005199</name>
</gene>
<dbReference type="InterPro" id="IPR024571">
    <property type="entry name" value="ERAP1-like_C_dom"/>
</dbReference>
<dbReference type="Gene3D" id="2.60.40.1910">
    <property type="match status" value="1"/>
</dbReference>
<dbReference type="GO" id="GO:0005737">
    <property type="term" value="C:cytoplasm"/>
    <property type="evidence" value="ECO:0007669"/>
    <property type="project" value="TreeGrafter"/>
</dbReference>
<dbReference type="GO" id="GO:0005615">
    <property type="term" value="C:extracellular space"/>
    <property type="evidence" value="ECO:0007669"/>
    <property type="project" value="TreeGrafter"/>
</dbReference>
<accession>A0AAN9Y2F2</accession>
<proteinExistence type="inferred from homology"/>
<evidence type="ECO:0000313" key="3">
    <source>
        <dbReference type="EMBL" id="KAK7584236.1"/>
    </source>
</evidence>
<comment type="caution">
    <text evidence="3">The sequence shown here is derived from an EMBL/GenBank/DDBJ whole genome shotgun (WGS) entry which is preliminary data.</text>
</comment>
<dbReference type="EMBL" id="JBBCAQ010000032">
    <property type="protein sequence ID" value="KAK7584236.1"/>
    <property type="molecule type" value="Genomic_DNA"/>
</dbReference>
<dbReference type="GO" id="GO:0016020">
    <property type="term" value="C:membrane"/>
    <property type="evidence" value="ECO:0007669"/>
    <property type="project" value="TreeGrafter"/>
</dbReference>
<dbReference type="PANTHER" id="PTHR11533:SF253">
    <property type="entry name" value="AMINOPEPTIDASE-RELATED"/>
    <property type="match status" value="1"/>
</dbReference>
<keyword evidence="4" id="KW-1185">Reference proteome</keyword>
<dbReference type="GO" id="GO:0006508">
    <property type="term" value="P:proteolysis"/>
    <property type="evidence" value="ECO:0007669"/>
    <property type="project" value="TreeGrafter"/>
</dbReference>
<protein>
    <recommendedName>
        <fullName evidence="2">ERAP1-like C-terminal domain-containing protein</fullName>
    </recommendedName>
</protein>
<dbReference type="InterPro" id="IPR050344">
    <property type="entry name" value="Peptidase_M1_aminopeptidases"/>
</dbReference>
<dbReference type="GO" id="GO:0042277">
    <property type="term" value="F:peptide binding"/>
    <property type="evidence" value="ECO:0007669"/>
    <property type="project" value="TreeGrafter"/>
</dbReference>
<dbReference type="GO" id="GO:0043171">
    <property type="term" value="P:peptide catabolic process"/>
    <property type="evidence" value="ECO:0007669"/>
    <property type="project" value="TreeGrafter"/>
</dbReference>
<evidence type="ECO:0000313" key="4">
    <source>
        <dbReference type="Proteomes" id="UP001367676"/>
    </source>
</evidence>
<name>A0AAN9Y2F2_9HEMI</name>
<dbReference type="Gene3D" id="1.25.50.20">
    <property type="match status" value="1"/>
</dbReference>